<keyword evidence="5" id="KW-1185">Reference proteome</keyword>
<dbReference type="CDD" id="cd16443">
    <property type="entry name" value="LplA"/>
    <property type="match status" value="1"/>
</dbReference>
<name>A0A443RXH1_9ACAR</name>
<sequence>MCKHFMKNKLLSLPVLWRSFNRNLHHFNHQSLNNQNGTVIISLSNDIYSNLALEEWLFKRIRFDSNQCLLLMWTNDKTIVFGRHQNPWDECHLNACVANNVNICRRQSGGGTVFHDNNNLNISFFTNKKHYNRRSNLTFLKEVLGECYNIDCDISDREDLILSDGGFKISGTASKLAAINAYHHCTLLVDVDLNLMRKVIRKHRLNIDSNATKSVPSAVKNLSSISREICIQSLTQQ</sequence>
<gene>
    <name evidence="4" type="ORF">B4U80_05713</name>
</gene>
<evidence type="ECO:0000256" key="1">
    <source>
        <dbReference type="ARBA" id="ARBA00005085"/>
    </source>
</evidence>
<dbReference type="GO" id="GO:0005739">
    <property type="term" value="C:mitochondrion"/>
    <property type="evidence" value="ECO:0007669"/>
    <property type="project" value="TreeGrafter"/>
</dbReference>
<dbReference type="OrthoDB" id="201621at2759"/>
<dbReference type="Pfam" id="PF21948">
    <property type="entry name" value="LplA-B_cat"/>
    <property type="match status" value="1"/>
</dbReference>
<dbReference type="InterPro" id="IPR004562">
    <property type="entry name" value="LipoylTrfase_LipoateP_Ligase"/>
</dbReference>
<evidence type="ECO:0000256" key="2">
    <source>
        <dbReference type="ARBA" id="ARBA00008242"/>
    </source>
</evidence>
<dbReference type="STRING" id="299467.A0A443RXH1"/>
<dbReference type="Gene3D" id="3.30.930.10">
    <property type="entry name" value="Bira Bifunctional Protein, Domain 2"/>
    <property type="match status" value="1"/>
</dbReference>
<proteinExistence type="inferred from homology"/>
<dbReference type="PANTHER" id="PTHR12561">
    <property type="entry name" value="LIPOATE-PROTEIN LIGASE"/>
    <property type="match status" value="1"/>
</dbReference>
<dbReference type="Proteomes" id="UP000288716">
    <property type="component" value="Unassembled WGS sequence"/>
</dbReference>
<evidence type="ECO:0000259" key="3">
    <source>
        <dbReference type="PROSITE" id="PS51733"/>
    </source>
</evidence>
<reference evidence="4 5" key="1">
    <citation type="journal article" date="2018" name="Gigascience">
        <title>Genomes of trombidid mites reveal novel predicted allergens and laterally-transferred genes associated with secondary metabolism.</title>
        <authorList>
            <person name="Dong X."/>
            <person name="Chaisiri K."/>
            <person name="Xia D."/>
            <person name="Armstrong S.D."/>
            <person name="Fang Y."/>
            <person name="Donnelly M.J."/>
            <person name="Kadowaki T."/>
            <person name="McGarry J.W."/>
            <person name="Darby A.C."/>
            <person name="Makepeace B.L."/>
        </authorList>
    </citation>
    <scope>NUCLEOTIDE SEQUENCE [LARGE SCALE GENOMIC DNA]</scope>
    <source>
        <strain evidence="4">UoL-UT</strain>
    </source>
</reference>
<dbReference type="GO" id="GO:0017118">
    <property type="term" value="F:lipoyltransferase activity"/>
    <property type="evidence" value="ECO:0007669"/>
    <property type="project" value="TreeGrafter"/>
</dbReference>
<dbReference type="VEuPathDB" id="VectorBase:LDEU011973"/>
<evidence type="ECO:0000313" key="5">
    <source>
        <dbReference type="Proteomes" id="UP000288716"/>
    </source>
</evidence>
<comment type="caution">
    <text evidence="4">The sequence shown here is derived from an EMBL/GenBank/DDBJ whole genome shotgun (WGS) entry which is preliminary data.</text>
</comment>
<dbReference type="PROSITE" id="PS51733">
    <property type="entry name" value="BPL_LPL_CATALYTIC"/>
    <property type="match status" value="1"/>
</dbReference>
<organism evidence="4 5">
    <name type="scientific">Leptotrombidium deliense</name>
    <dbReference type="NCBI Taxonomy" id="299467"/>
    <lineage>
        <taxon>Eukaryota</taxon>
        <taxon>Metazoa</taxon>
        <taxon>Ecdysozoa</taxon>
        <taxon>Arthropoda</taxon>
        <taxon>Chelicerata</taxon>
        <taxon>Arachnida</taxon>
        <taxon>Acari</taxon>
        <taxon>Acariformes</taxon>
        <taxon>Trombidiformes</taxon>
        <taxon>Prostigmata</taxon>
        <taxon>Anystina</taxon>
        <taxon>Parasitengona</taxon>
        <taxon>Trombiculoidea</taxon>
        <taxon>Trombiculidae</taxon>
        <taxon>Leptotrombidium</taxon>
    </lineage>
</organism>
<comment type="pathway">
    <text evidence="1">Protein modification; protein lipoylation via exogenous pathway; protein N(6)-(lipoyl)lysine from lipoate: step 2/2.</text>
</comment>
<dbReference type="UniPathway" id="UPA00537">
    <property type="reaction ID" value="UER00595"/>
</dbReference>
<comment type="similarity">
    <text evidence="2">Belongs to the LplA family.</text>
</comment>
<dbReference type="InterPro" id="IPR045864">
    <property type="entry name" value="aa-tRNA-synth_II/BPL/LPL"/>
</dbReference>
<dbReference type="PANTHER" id="PTHR12561:SF3">
    <property type="entry name" value="LIPOYLTRANSFERASE 1, MITOCHONDRIAL"/>
    <property type="match status" value="1"/>
</dbReference>
<accession>A0A443RXH1</accession>
<dbReference type="SUPFAM" id="SSF55681">
    <property type="entry name" value="Class II aaRS and biotin synthetases"/>
    <property type="match status" value="1"/>
</dbReference>
<dbReference type="AlphaFoldDB" id="A0A443RXH1"/>
<evidence type="ECO:0000313" key="4">
    <source>
        <dbReference type="EMBL" id="RWS20067.1"/>
    </source>
</evidence>
<dbReference type="EMBL" id="NCKV01020361">
    <property type="protein sequence ID" value="RWS20067.1"/>
    <property type="molecule type" value="Genomic_DNA"/>
</dbReference>
<dbReference type="InterPro" id="IPR004143">
    <property type="entry name" value="BPL_LPL_catalytic"/>
</dbReference>
<keyword evidence="4" id="KW-0808">Transferase</keyword>
<protein>
    <submittedName>
        <fullName evidence="4">Lipoyltransferase 1-like protein</fullName>
    </submittedName>
</protein>
<dbReference type="GO" id="GO:0009249">
    <property type="term" value="P:protein lipoylation"/>
    <property type="evidence" value="ECO:0007669"/>
    <property type="project" value="InterPro"/>
</dbReference>
<feature type="domain" description="BPL/LPL catalytic" evidence="3">
    <location>
        <begin position="64"/>
        <end position="237"/>
    </location>
</feature>